<feature type="compositionally biased region" description="Basic residues" evidence="1">
    <location>
        <begin position="87"/>
        <end position="97"/>
    </location>
</feature>
<dbReference type="InParanoid" id="A0A1E7F8W5"/>
<evidence type="ECO:0000313" key="2">
    <source>
        <dbReference type="EMBL" id="OEU14618.1"/>
    </source>
</evidence>
<evidence type="ECO:0000313" key="3">
    <source>
        <dbReference type="Proteomes" id="UP000095751"/>
    </source>
</evidence>
<reference evidence="2 3" key="1">
    <citation type="submission" date="2016-09" db="EMBL/GenBank/DDBJ databases">
        <title>Extensive genetic diversity and differential bi-allelic expression allows diatom success in the polar Southern Ocean.</title>
        <authorList>
            <consortium name="DOE Joint Genome Institute"/>
            <person name="Mock T."/>
            <person name="Otillar R.P."/>
            <person name="Strauss J."/>
            <person name="Dupont C."/>
            <person name="Frickenhaus S."/>
            <person name="Maumus F."/>
            <person name="Mcmullan M."/>
            <person name="Sanges R."/>
            <person name="Schmutz J."/>
            <person name="Toseland A."/>
            <person name="Valas R."/>
            <person name="Veluchamy A."/>
            <person name="Ward B.J."/>
            <person name="Allen A."/>
            <person name="Barry K."/>
            <person name="Falciatore A."/>
            <person name="Ferrante M."/>
            <person name="Fortunato A.E."/>
            <person name="Gloeckner G."/>
            <person name="Gruber A."/>
            <person name="Hipkin R."/>
            <person name="Janech M."/>
            <person name="Kroth P."/>
            <person name="Leese F."/>
            <person name="Lindquist E."/>
            <person name="Lyon B.R."/>
            <person name="Martin J."/>
            <person name="Mayer C."/>
            <person name="Parker M."/>
            <person name="Quesneville H."/>
            <person name="Raymond J."/>
            <person name="Uhlig C."/>
            <person name="Valentin K.U."/>
            <person name="Worden A.Z."/>
            <person name="Armbrust E.V."/>
            <person name="Bowler C."/>
            <person name="Green B."/>
            <person name="Moulton V."/>
            <person name="Van Oosterhout C."/>
            <person name="Grigoriev I."/>
        </authorList>
    </citation>
    <scope>NUCLEOTIDE SEQUENCE [LARGE SCALE GENOMIC DNA]</scope>
    <source>
        <strain evidence="2 3">CCMP1102</strain>
    </source>
</reference>
<protein>
    <submittedName>
        <fullName evidence="2">Uncharacterized protein</fullName>
    </submittedName>
</protein>
<dbReference type="KEGG" id="fcy:FRACYDRAFT_262028"/>
<gene>
    <name evidence="2" type="ORF">FRACYDRAFT_262028</name>
</gene>
<organism evidence="2 3">
    <name type="scientific">Fragilariopsis cylindrus CCMP1102</name>
    <dbReference type="NCBI Taxonomy" id="635003"/>
    <lineage>
        <taxon>Eukaryota</taxon>
        <taxon>Sar</taxon>
        <taxon>Stramenopiles</taxon>
        <taxon>Ochrophyta</taxon>
        <taxon>Bacillariophyta</taxon>
        <taxon>Bacillariophyceae</taxon>
        <taxon>Bacillariophycidae</taxon>
        <taxon>Bacillariales</taxon>
        <taxon>Bacillariaceae</taxon>
        <taxon>Fragilariopsis</taxon>
    </lineage>
</organism>
<feature type="compositionally biased region" description="Polar residues" evidence="1">
    <location>
        <begin position="34"/>
        <end position="84"/>
    </location>
</feature>
<dbReference type="OrthoDB" id="48108at2759"/>
<sequence length="557" mass="62412">MMTNLSMKRKDTQRWGKRREQREEYTLPHLIKSPTGSTTSSEDYITKTKGSPPTPYSSSSRMQQRFSDLSSARKCLSTTRDSNTQQQHRHQHQHRHNSLSTNKSSHDDPHVFNNSIHLGASIIKRQLSSSNSNDTPPPPPIKEKGNHTTNDNKENLKNCMVQRVSEMDNSTFASSNSGENDGYLPIYLASGFVACGIGLEQKNAAPESPRPLYTNNNKDDDALETSTLDFLANLHVEEEELNLIFNSFEEEQQELCAQSKRRSTSGCGSGNIMTSLMCHKKSSSPSTTTSVAVAAFHVTAAATPFEKMIPPRSSFFDELQKDPAYRHALKAGLLWQSLASQHVRFSALWYDGQEPACPPFGSSKKKPWAYLGRHRVQGDYKLNSLIGNRGSSGRILLHLVVRDVVSLEPIEDICCGCFHPNARGIRTTTESNPRSDDCRDVWIAHRRRAQEKRLLVQEEDSDADSDTDSDDEYAFTTIESLLRHQNKNRVDPSPLGAQGGKSAVSNDNLKFVFGSKPPVYTVFVLESDLYELFQDKLDGSIPASVVLLRHYLKYRIG</sequence>
<dbReference type="EMBL" id="KV784360">
    <property type="protein sequence ID" value="OEU14618.1"/>
    <property type="molecule type" value="Genomic_DNA"/>
</dbReference>
<dbReference type="Proteomes" id="UP000095751">
    <property type="component" value="Unassembled WGS sequence"/>
</dbReference>
<keyword evidence="3" id="KW-1185">Reference proteome</keyword>
<proteinExistence type="predicted"/>
<accession>A0A1E7F8W5</accession>
<feature type="region of interest" description="Disordered" evidence="1">
    <location>
        <begin position="127"/>
        <end position="153"/>
    </location>
</feature>
<feature type="compositionally biased region" description="Basic and acidic residues" evidence="1">
    <location>
        <begin position="141"/>
        <end position="153"/>
    </location>
</feature>
<name>A0A1E7F8W5_9STRA</name>
<feature type="compositionally biased region" description="Basic and acidic residues" evidence="1">
    <location>
        <begin position="8"/>
        <end position="26"/>
    </location>
</feature>
<evidence type="ECO:0000256" key="1">
    <source>
        <dbReference type="SAM" id="MobiDB-lite"/>
    </source>
</evidence>
<dbReference type="AlphaFoldDB" id="A0A1E7F8W5"/>
<feature type="region of interest" description="Disordered" evidence="1">
    <location>
        <begin position="1"/>
        <end position="113"/>
    </location>
</feature>